<feature type="compositionally biased region" description="Polar residues" evidence="5">
    <location>
        <begin position="1"/>
        <end position="36"/>
    </location>
</feature>
<proteinExistence type="predicted"/>
<feature type="region of interest" description="Disordered" evidence="5">
    <location>
        <begin position="1"/>
        <end position="39"/>
    </location>
</feature>
<name>A0ABM1W1S7_APLCA</name>
<keyword evidence="3 6" id="KW-1133">Transmembrane helix</keyword>
<keyword evidence="8" id="KW-1185">Reference proteome</keyword>
<comment type="subcellular location">
    <subcellularLocation>
        <location evidence="1">Membrane</location>
    </subcellularLocation>
</comment>
<keyword evidence="2 6" id="KW-0812">Transmembrane</keyword>
<protein>
    <submittedName>
        <fullName evidence="9">Probable G-protein coupled receptor 139</fullName>
    </submittedName>
</protein>
<evidence type="ECO:0000256" key="5">
    <source>
        <dbReference type="SAM" id="MobiDB-lite"/>
    </source>
</evidence>
<sequence>MVKRSSNMVKRSSNMVKRSSNMVKRSSNSVKGSSNMARGEVFKGSSNTVKGSSNTVKEFSNTVKGSSNTVKGSSNTVKGVDPHSLFSLQFTAPASVIIDPIITVVISGSVYVTIALTIDRCIGVVMPLKWMSICTRFRIKVVLVVVSLWSVLINSPLFAELELKNVHLKSLNETYLVPRETEYSQTTFHNDVYLRYIVPAVTMVIPVTLILACNAIIVLKIKFARKDLASSQPADARAKEVNRLTAQVLFISLLTLVSRIFHAASYIMMARENTTFVTLCSLSCACVAAVSSFFIKVNAAANFICYCYFGKKFRAVFVATFPCLRCRKRRTVLSKASVQGPGHGQKYIHAISHSHYKGEGPSLARASSMGQGISLSSSDFSSQKTMSTEFIDS</sequence>
<dbReference type="PANTHER" id="PTHR46641">
    <property type="entry name" value="FMRFAMIDE RECEPTOR-RELATED"/>
    <property type="match status" value="1"/>
</dbReference>
<evidence type="ECO:0000256" key="1">
    <source>
        <dbReference type="ARBA" id="ARBA00004370"/>
    </source>
</evidence>
<feature type="transmembrane region" description="Helical" evidence="6">
    <location>
        <begin position="196"/>
        <end position="219"/>
    </location>
</feature>
<dbReference type="InterPro" id="IPR052954">
    <property type="entry name" value="GPCR-Ligand_Int"/>
</dbReference>
<evidence type="ECO:0000256" key="2">
    <source>
        <dbReference type="ARBA" id="ARBA00022692"/>
    </source>
</evidence>
<dbReference type="RefSeq" id="XP_035828620.1">
    <property type="nucleotide sequence ID" value="XM_035972727.1"/>
</dbReference>
<evidence type="ECO:0000256" key="4">
    <source>
        <dbReference type="ARBA" id="ARBA00023136"/>
    </source>
</evidence>
<reference evidence="9" key="1">
    <citation type="submission" date="2025-08" db="UniProtKB">
        <authorList>
            <consortium name="RefSeq"/>
        </authorList>
    </citation>
    <scope>IDENTIFICATION</scope>
</reference>
<keyword evidence="4 6" id="KW-0472">Membrane</keyword>
<feature type="transmembrane region" description="Helical" evidence="6">
    <location>
        <begin position="97"/>
        <end position="118"/>
    </location>
</feature>
<dbReference type="Gene3D" id="1.20.1070.10">
    <property type="entry name" value="Rhodopsin 7-helix transmembrane proteins"/>
    <property type="match status" value="1"/>
</dbReference>
<dbReference type="PANTHER" id="PTHR46641:SF18">
    <property type="entry name" value="G-PROTEIN COUPLED RECEPTORS FAMILY 1 PROFILE DOMAIN-CONTAINING PROTEIN"/>
    <property type="match status" value="1"/>
</dbReference>
<organism evidence="8 9">
    <name type="scientific">Aplysia californica</name>
    <name type="common">California sea hare</name>
    <dbReference type="NCBI Taxonomy" id="6500"/>
    <lineage>
        <taxon>Eukaryota</taxon>
        <taxon>Metazoa</taxon>
        <taxon>Spiralia</taxon>
        <taxon>Lophotrochozoa</taxon>
        <taxon>Mollusca</taxon>
        <taxon>Gastropoda</taxon>
        <taxon>Heterobranchia</taxon>
        <taxon>Euthyneura</taxon>
        <taxon>Tectipleura</taxon>
        <taxon>Aplysiida</taxon>
        <taxon>Aplysioidea</taxon>
        <taxon>Aplysiidae</taxon>
        <taxon>Aplysia</taxon>
    </lineage>
</organism>
<feature type="transmembrane region" description="Helical" evidence="6">
    <location>
        <begin position="275"/>
        <end position="295"/>
    </location>
</feature>
<dbReference type="PROSITE" id="PS50262">
    <property type="entry name" value="G_PROTEIN_RECEP_F1_2"/>
    <property type="match status" value="1"/>
</dbReference>
<evidence type="ECO:0000259" key="7">
    <source>
        <dbReference type="PROSITE" id="PS50262"/>
    </source>
</evidence>
<evidence type="ECO:0000313" key="9">
    <source>
        <dbReference type="RefSeq" id="XP_035828620.1"/>
    </source>
</evidence>
<feature type="transmembrane region" description="Helical" evidence="6">
    <location>
        <begin position="248"/>
        <end position="269"/>
    </location>
</feature>
<accession>A0ABM1W1S7</accession>
<dbReference type="Gene3D" id="2.150.10.10">
    <property type="entry name" value="Serralysin-like metalloprotease, C-terminal"/>
    <property type="match status" value="1"/>
</dbReference>
<dbReference type="Proteomes" id="UP000694888">
    <property type="component" value="Unplaced"/>
</dbReference>
<dbReference type="SUPFAM" id="SSF81321">
    <property type="entry name" value="Family A G protein-coupled receptor-like"/>
    <property type="match status" value="1"/>
</dbReference>
<dbReference type="Pfam" id="PF00001">
    <property type="entry name" value="7tm_1"/>
    <property type="match status" value="1"/>
</dbReference>
<feature type="domain" description="G-protein coupled receptors family 1 profile" evidence="7">
    <location>
        <begin position="109"/>
        <end position="306"/>
    </location>
</feature>
<evidence type="ECO:0000313" key="8">
    <source>
        <dbReference type="Proteomes" id="UP000694888"/>
    </source>
</evidence>
<evidence type="ECO:0000256" key="6">
    <source>
        <dbReference type="SAM" id="Phobius"/>
    </source>
</evidence>
<dbReference type="InterPro" id="IPR000276">
    <property type="entry name" value="GPCR_Rhodpsn"/>
</dbReference>
<dbReference type="GeneID" id="106013341"/>
<evidence type="ECO:0000256" key="3">
    <source>
        <dbReference type="ARBA" id="ARBA00022989"/>
    </source>
</evidence>
<dbReference type="InterPro" id="IPR017452">
    <property type="entry name" value="GPCR_Rhodpsn_7TM"/>
</dbReference>
<dbReference type="PRINTS" id="PR00237">
    <property type="entry name" value="GPCRRHODOPSN"/>
</dbReference>
<gene>
    <name evidence="9" type="primary">LOC106013341</name>
</gene>
<keyword evidence="9" id="KW-0675">Receptor</keyword>
<feature type="transmembrane region" description="Helical" evidence="6">
    <location>
        <begin position="139"/>
        <end position="159"/>
    </location>
</feature>
<dbReference type="InterPro" id="IPR011049">
    <property type="entry name" value="Serralysin-like_metalloprot_C"/>
</dbReference>